<gene>
    <name evidence="3" type="ORF">ACFY35_08875</name>
</gene>
<keyword evidence="2" id="KW-0812">Transmembrane</keyword>
<sequence>MTPTDPSTRFDPIRVGGRKGWDQHPGVRTGVRLRPGERAADRLFGVAGSWPFLIMITGVVVAGAVVALLPGRDAGTRALLVAGLSAVALVEVSLVLLGVRRAERIAVELALYHLDHARRAAAVAEDLREQIGQLHADIARIAAVAERAGHAPRRS</sequence>
<feature type="transmembrane region" description="Helical" evidence="2">
    <location>
        <begin position="78"/>
        <end position="99"/>
    </location>
</feature>
<accession>A0ABW6W994</accession>
<proteinExistence type="predicted"/>
<keyword evidence="2" id="KW-1133">Transmembrane helix</keyword>
<dbReference type="Proteomes" id="UP001602245">
    <property type="component" value="Unassembled WGS sequence"/>
</dbReference>
<evidence type="ECO:0000313" key="3">
    <source>
        <dbReference type="EMBL" id="MFF5289538.1"/>
    </source>
</evidence>
<reference evidence="3 4" key="1">
    <citation type="submission" date="2024-10" db="EMBL/GenBank/DDBJ databases">
        <title>The Natural Products Discovery Center: Release of the First 8490 Sequenced Strains for Exploring Actinobacteria Biosynthetic Diversity.</title>
        <authorList>
            <person name="Kalkreuter E."/>
            <person name="Kautsar S.A."/>
            <person name="Yang D."/>
            <person name="Bader C.D."/>
            <person name="Teijaro C.N."/>
            <person name="Fluegel L."/>
            <person name="Davis C.M."/>
            <person name="Simpson J.R."/>
            <person name="Lauterbach L."/>
            <person name="Steele A.D."/>
            <person name="Gui C."/>
            <person name="Meng S."/>
            <person name="Li G."/>
            <person name="Viehrig K."/>
            <person name="Ye F."/>
            <person name="Su P."/>
            <person name="Kiefer A.F."/>
            <person name="Nichols A."/>
            <person name="Cepeda A.J."/>
            <person name="Yan W."/>
            <person name="Fan B."/>
            <person name="Jiang Y."/>
            <person name="Adhikari A."/>
            <person name="Zheng C.-J."/>
            <person name="Schuster L."/>
            <person name="Cowan T.M."/>
            <person name="Smanski M.J."/>
            <person name="Chevrette M.G."/>
            <person name="De Carvalho L.P.S."/>
            <person name="Shen B."/>
        </authorList>
    </citation>
    <scope>NUCLEOTIDE SEQUENCE [LARGE SCALE GENOMIC DNA]</scope>
    <source>
        <strain evidence="3 4">NPDC000087</strain>
    </source>
</reference>
<evidence type="ECO:0000313" key="4">
    <source>
        <dbReference type="Proteomes" id="UP001602245"/>
    </source>
</evidence>
<evidence type="ECO:0000256" key="1">
    <source>
        <dbReference type="SAM" id="MobiDB-lite"/>
    </source>
</evidence>
<protein>
    <submittedName>
        <fullName evidence="3">Uncharacterized protein</fullName>
    </submittedName>
</protein>
<dbReference type="RefSeq" id="WP_020515976.1">
    <property type="nucleotide sequence ID" value="NZ_JBIAZU010000002.1"/>
</dbReference>
<keyword evidence="4" id="KW-1185">Reference proteome</keyword>
<evidence type="ECO:0000256" key="2">
    <source>
        <dbReference type="SAM" id="Phobius"/>
    </source>
</evidence>
<feature type="region of interest" description="Disordered" evidence="1">
    <location>
        <begin position="1"/>
        <end position="22"/>
    </location>
</feature>
<keyword evidence="2" id="KW-0472">Membrane</keyword>
<name>A0ABW6W994_9ACTN</name>
<comment type="caution">
    <text evidence="3">The sequence shown here is derived from an EMBL/GenBank/DDBJ whole genome shotgun (WGS) entry which is preliminary data.</text>
</comment>
<feature type="transmembrane region" description="Helical" evidence="2">
    <location>
        <begin position="43"/>
        <end position="66"/>
    </location>
</feature>
<organism evidence="3 4">
    <name type="scientific">Paractinoplanes globisporus</name>
    <dbReference type="NCBI Taxonomy" id="113565"/>
    <lineage>
        <taxon>Bacteria</taxon>
        <taxon>Bacillati</taxon>
        <taxon>Actinomycetota</taxon>
        <taxon>Actinomycetes</taxon>
        <taxon>Micromonosporales</taxon>
        <taxon>Micromonosporaceae</taxon>
        <taxon>Paractinoplanes</taxon>
    </lineage>
</organism>
<dbReference type="EMBL" id="JBIAZU010000002">
    <property type="protein sequence ID" value="MFF5289538.1"/>
    <property type="molecule type" value="Genomic_DNA"/>
</dbReference>